<evidence type="ECO:0000256" key="1">
    <source>
        <dbReference type="SAM" id="MobiDB-lite"/>
    </source>
</evidence>
<sequence length="199" mass="22001">MIWANKIKNVEAGRALKEPPSRENCVTKTTKTTSKVSKRKHTSTSTFTSAPRTKFTLKADVDHPWLKTKHNFFMVDKYSNLNSTQSQEANNMLAALRYTPAKVTSTQMETFAATTAVAYPQNPLDVNILASYQRAKSAGDLVLLASFLPFQQRREQVSNDQPAKVQHDGLGPVRSNVPTLSLISLPPTQTKGKLQTPGV</sequence>
<organism evidence="2 3">
    <name type="scientific">Aureobasidium pullulans</name>
    <name type="common">Black yeast</name>
    <name type="synonym">Pullularia pullulans</name>
    <dbReference type="NCBI Taxonomy" id="5580"/>
    <lineage>
        <taxon>Eukaryota</taxon>
        <taxon>Fungi</taxon>
        <taxon>Dikarya</taxon>
        <taxon>Ascomycota</taxon>
        <taxon>Pezizomycotina</taxon>
        <taxon>Dothideomycetes</taxon>
        <taxon>Dothideomycetidae</taxon>
        <taxon>Dothideales</taxon>
        <taxon>Saccotheciaceae</taxon>
        <taxon>Aureobasidium</taxon>
    </lineage>
</organism>
<protein>
    <submittedName>
        <fullName evidence="2">Uncharacterized protein</fullName>
    </submittedName>
</protein>
<evidence type="ECO:0000313" key="3">
    <source>
        <dbReference type="Proteomes" id="UP000310121"/>
    </source>
</evidence>
<comment type="caution">
    <text evidence="2">The sequence shown here is derived from an EMBL/GenBank/DDBJ whole genome shotgun (WGS) entry which is preliminary data.</text>
</comment>
<evidence type="ECO:0000313" key="2">
    <source>
        <dbReference type="EMBL" id="THZ19569.1"/>
    </source>
</evidence>
<dbReference type="Proteomes" id="UP000310121">
    <property type="component" value="Unassembled WGS sequence"/>
</dbReference>
<proteinExistence type="predicted"/>
<name>A0A4S9T573_AURPU</name>
<gene>
    <name evidence="2" type="ORF">D6C90_09681</name>
</gene>
<accession>A0A4S9T573</accession>
<dbReference type="EMBL" id="QZBN01001642">
    <property type="protein sequence ID" value="THZ19569.1"/>
    <property type="molecule type" value="Genomic_DNA"/>
</dbReference>
<reference evidence="2 3" key="1">
    <citation type="submission" date="2018-10" db="EMBL/GenBank/DDBJ databases">
        <title>Fifty Aureobasidium pullulans genomes reveal a recombining polyextremotolerant generalist.</title>
        <authorList>
            <person name="Gostincar C."/>
            <person name="Turk M."/>
            <person name="Zajc J."/>
            <person name="Gunde-Cimerman N."/>
        </authorList>
    </citation>
    <scope>NUCLEOTIDE SEQUENCE [LARGE SCALE GENOMIC DNA]</scope>
    <source>
        <strain evidence="2 3">EXF-3844</strain>
    </source>
</reference>
<dbReference type="AlphaFoldDB" id="A0A4S9T573"/>
<feature type="region of interest" description="Disordered" evidence="1">
    <location>
        <begin position="18"/>
        <end position="47"/>
    </location>
</feature>